<accession>A0A523UVY0</accession>
<sequence length="66" mass="7657">MTRPRPVLTTYELEQMANIYDRLSKASHKEITDTESYLKDCWPGSNPDWVVSFFGRLVEHASKVNP</sequence>
<evidence type="ECO:0000313" key="1">
    <source>
        <dbReference type="EMBL" id="TET46702.1"/>
    </source>
</evidence>
<comment type="caution">
    <text evidence="1">The sequence shown here is derived from an EMBL/GenBank/DDBJ whole genome shotgun (WGS) entry which is preliminary data.</text>
</comment>
<name>A0A523UVY0_UNCT6</name>
<reference evidence="1 2" key="1">
    <citation type="submission" date="2019-03" db="EMBL/GenBank/DDBJ databases">
        <title>Metabolic potential of uncultured bacteria and archaea associated with petroleum seepage in deep-sea sediments.</title>
        <authorList>
            <person name="Dong X."/>
            <person name="Hubert C."/>
        </authorList>
    </citation>
    <scope>NUCLEOTIDE SEQUENCE [LARGE SCALE GENOMIC DNA]</scope>
    <source>
        <strain evidence="1">E44_bin18</strain>
    </source>
</reference>
<proteinExistence type="predicted"/>
<gene>
    <name evidence="1" type="ORF">E3J62_03630</name>
</gene>
<evidence type="ECO:0000313" key="2">
    <source>
        <dbReference type="Proteomes" id="UP000315525"/>
    </source>
</evidence>
<organism evidence="1 2">
    <name type="scientific">candidate division TA06 bacterium</name>
    <dbReference type="NCBI Taxonomy" id="2250710"/>
    <lineage>
        <taxon>Bacteria</taxon>
        <taxon>Bacteria division TA06</taxon>
    </lineage>
</organism>
<dbReference type="AlphaFoldDB" id="A0A523UVY0"/>
<protein>
    <submittedName>
        <fullName evidence="1">Uncharacterized protein</fullName>
    </submittedName>
</protein>
<dbReference type="EMBL" id="SOJN01000046">
    <property type="protein sequence ID" value="TET46702.1"/>
    <property type="molecule type" value="Genomic_DNA"/>
</dbReference>
<dbReference type="Proteomes" id="UP000315525">
    <property type="component" value="Unassembled WGS sequence"/>
</dbReference>